<dbReference type="STRING" id="4565.A0A3B6SH70"/>
<evidence type="ECO:0000256" key="2">
    <source>
        <dbReference type="ARBA" id="ARBA00022723"/>
    </source>
</evidence>
<protein>
    <recommendedName>
        <fullName evidence="8">SBP-type domain-containing protein</fullName>
    </recommendedName>
</protein>
<dbReference type="InterPro" id="IPR036770">
    <property type="entry name" value="Ankyrin_rpt-contain_sf"/>
</dbReference>
<dbReference type="PROSITE" id="PS51141">
    <property type="entry name" value="ZF_SBP"/>
    <property type="match status" value="1"/>
</dbReference>
<dbReference type="InterPro" id="IPR004333">
    <property type="entry name" value="SBP_dom"/>
</dbReference>
<dbReference type="GO" id="GO:0008270">
    <property type="term" value="F:zinc ion binding"/>
    <property type="evidence" value="ECO:0007669"/>
    <property type="project" value="UniProtKB-KW"/>
</dbReference>
<dbReference type="Pfam" id="PF26102">
    <property type="entry name" value="Ig_SPL7"/>
    <property type="match status" value="1"/>
</dbReference>
<evidence type="ECO:0000256" key="7">
    <source>
        <dbReference type="SAM" id="MobiDB-lite"/>
    </source>
</evidence>
<dbReference type="InterPro" id="IPR036893">
    <property type="entry name" value="SBP_sf"/>
</dbReference>
<dbReference type="PANTHER" id="PTHR31251">
    <property type="entry name" value="SQUAMOSA PROMOTER-BINDING-LIKE PROTEIN 4"/>
    <property type="match status" value="1"/>
</dbReference>
<reference evidence="9" key="1">
    <citation type="submission" date="2018-08" db="EMBL/GenBank/DDBJ databases">
        <authorList>
            <person name="Rossello M."/>
        </authorList>
    </citation>
    <scope>NUCLEOTIDE SEQUENCE [LARGE SCALE GENOMIC DNA]</scope>
    <source>
        <strain evidence="9">cv. Chinese Spring</strain>
    </source>
</reference>
<gene>
    <name evidence="9" type="primary">LOC123161556</name>
</gene>
<evidence type="ECO:0000256" key="3">
    <source>
        <dbReference type="ARBA" id="ARBA00022771"/>
    </source>
</evidence>
<dbReference type="EnsemblPlants" id="TraesCS7B02G115200.1">
    <property type="protein sequence ID" value="TraesCS7B02G115200.1"/>
    <property type="gene ID" value="TraesCS7B02G115200"/>
</dbReference>
<dbReference type="AlphaFoldDB" id="A0A3B6SH70"/>
<keyword evidence="3 6" id="KW-0863">Zinc-finger</keyword>
<proteinExistence type="predicted"/>
<dbReference type="PANTHER" id="PTHR31251:SF204">
    <property type="entry name" value="SQUAMOSA PROMOTER-BINDING-LIKE PROTEIN 1"/>
    <property type="match status" value="1"/>
</dbReference>
<evidence type="ECO:0000256" key="4">
    <source>
        <dbReference type="ARBA" id="ARBA00022833"/>
    </source>
</evidence>
<keyword evidence="2" id="KW-0479">Metal-binding</keyword>
<dbReference type="RefSeq" id="XP_044435296.1">
    <property type="nucleotide sequence ID" value="XM_044579361.1"/>
</dbReference>
<dbReference type="GeneID" id="123161556"/>
<dbReference type="Gene3D" id="4.10.1100.10">
    <property type="entry name" value="Transcription factor, SBP-box domain"/>
    <property type="match status" value="1"/>
</dbReference>
<dbReference type="Gramene" id="TraesCS7B03G0301000.1">
    <property type="protein sequence ID" value="TraesCS7B03G0301000.1.CDS"/>
    <property type="gene ID" value="TraesCS7B03G0301000"/>
</dbReference>
<evidence type="ECO:0000313" key="10">
    <source>
        <dbReference type="Proteomes" id="UP000019116"/>
    </source>
</evidence>
<dbReference type="GO" id="GO:0005634">
    <property type="term" value="C:nucleus"/>
    <property type="evidence" value="ECO:0000318"/>
    <property type="project" value="GO_Central"/>
</dbReference>
<comment type="subcellular location">
    <subcellularLocation>
        <location evidence="1">Nucleus</location>
    </subcellularLocation>
</comment>
<keyword evidence="5" id="KW-0539">Nucleus</keyword>
<feature type="domain" description="SBP-type" evidence="8">
    <location>
        <begin position="114"/>
        <end position="191"/>
    </location>
</feature>
<sequence length="845" mass="93295">MSGGLKNKKKKGHEWDLNDWRWDGNLFLATPSPNADAPSGCGSRELGLAEEGGSFGAAAADKRRRRKRVTTVDNPEECSNTAILHHERIAVRRGQMGEEEGPASATAGASSSSAPSCQVDGCHADLGDDRDYHRRHKVCEPHTKSTLVRIKNIEHRFCQQCSRFHLVQEFDEGKKSCRSRLATHNRRRRKAPAEAVNSLGENQSLTNTLLLLLRQLAGQDSAASSSEQINGPNLLVSLLKNLAAVAGTQACQDMLKDATSSNAGNYVGNQSGPPVHAEEPPVKRRAQNFDLNDAYVEEDESRTDKIVFKLFGKQPNDFPADLRAQILNWLSHYPSDMESYIRPGCVILTIYLRLPNWMWDKLNVDPAPWIENLISISTNGFWETGWLYARVQDRLTLSCNGRLMLVSPWQPVIGDKHQILCVTPIAAAYNSTAKFSVRGFNIVQPTTKLLCIFDGKYLVQEATQKLHDDTRIQQGPKCLTFSCSFPSTSGRGFIEVEDYDQSSICFPFVVAKESICCEIRMLEEKLNIIAFGDALEGREDLMASRSQALKFLHEIGWLLQRSDTRATSSKAPQQHHAVGFSAARFRWLLSFAVDQEWCGVVKMLLDTLFQGNIDVASPVEFVLGESLVFAAVNKRSKPLVACLLRYTTKSAPVGGGAVATPAQFLFTPDMIGPSDITPLHVAATITNAAAVLDALTDDPQQLGIKTWKNARDATGYTPEDCARRRGQTSYIQMVQNKINSRLPAAHVSVPMTTTGTAAEAGRPRSTDQTVFEFEKSPPGCRQCVQLQHIAYRPCPNRFLSNRPVVLSLVAIAAVCVCVGLIMQSPPVVRGVPGPFLWNHIRWGPT</sequence>
<feature type="region of interest" description="Disordered" evidence="7">
    <location>
        <begin position="95"/>
        <end position="116"/>
    </location>
</feature>
<evidence type="ECO:0000256" key="6">
    <source>
        <dbReference type="PROSITE-ProRule" id="PRU00470"/>
    </source>
</evidence>
<dbReference type="GO" id="GO:0001216">
    <property type="term" value="F:DNA-binding transcription activator activity"/>
    <property type="evidence" value="ECO:0000318"/>
    <property type="project" value="GO_Central"/>
</dbReference>
<dbReference type="InterPro" id="IPR044817">
    <property type="entry name" value="SBP-like"/>
</dbReference>
<dbReference type="Pfam" id="PF03110">
    <property type="entry name" value="SBP"/>
    <property type="match status" value="1"/>
</dbReference>
<feature type="region of interest" description="Disordered" evidence="7">
    <location>
        <begin position="26"/>
        <end position="48"/>
    </location>
</feature>
<dbReference type="OrthoDB" id="514967at2759"/>
<evidence type="ECO:0000256" key="1">
    <source>
        <dbReference type="ARBA" id="ARBA00004123"/>
    </source>
</evidence>
<dbReference type="GO" id="GO:0000976">
    <property type="term" value="F:transcription cis-regulatory region binding"/>
    <property type="evidence" value="ECO:0000318"/>
    <property type="project" value="GO_Central"/>
</dbReference>
<dbReference type="Gene3D" id="1.25.40.20">
    <property type="entry name" value="Ankyrin repeat-containing domain"/>
    <property type="match status" value="1"/>
</dbReference>
<dbReference type="SUPFAM" id="SSF103612">
    <property type="entry name" value="SBT domain"/>
    <property type="match status" value="1"/>
</dbReference>
<keyword evidence="10" id="KW-1185">Reference proteome</keyword>
<organism evidence="9">
    <name type="scientific">Triticum aestivum</name>
    <name type="common">Wheat</name>
    <dbReference type="NCBI Taxonomy" id="4565"/>
    <lineage>
        <taxon>Eukaryota</taxon>
        <taxon>Viridiplantae</taxon>
        <taxon>Streptophyta</taxon>
        <taxon>Embryophyta</taxon>
        <taxon>Tracheophyta</taxon>
        <taxon>Spermatophyta</taxon>
        <taxon>Magnoliopsida</taxon>
        <taxon>Liliopsida</taxon>
        <taxon>Poales</taxon>
        <taxon>Poaceae</taxon>
        <taxon>BOP clade</taxon>
        <taxon>Pooideae</taxon>
        <taxon>Triticodae</taxon>
        <taxon>Triticeae</taxon>
        <taxon>Triticinae</taxon>
        <taxon>Triticum</taxon>
    </lineage>
</organism>
<keyword evidence="4" id="KW-0862">Zinc</keyword>
<evidence type="ECO:0000313" key="9">
    <source>
        <dbReference type="EnsemblPlants" id="TraesCS7B02G115200.1"/>
    </source>
</evidence>
<dbReference type="Gramene" id="TraesCS7B02G115200.1">
    <property type="protein sequence ID" value="TraesCS7B02G115200.1"/>
    <property type="gene ID" value="TraesCS7B02G115200"/>
</dbReference>
<reference evidence="9" key="2">
    <citation type="submission" date="2018-10" db="UniProtKB">
        <authorList>
            <consortium name="EnsemblPlants"/>
        </authorList>
    </citation>
    <scope>IDENTIFICATION</scope>
</reference>
<feature type="compositionally biased region" description="Low complexity" evidence="7">
    <location>
        <begin position="102"/>
        <end position="116"/>
    </location>
</feature>
<evidence type="ECO:0000256" key="5">
    <source>
        <dbReference type="ARBA" id="ARBA00023242"/>
    </source>
</evidence>
<dbReference type="Proteomes" id="UP000019116">
    <property type="component" value="Chromosome 7B"/>
</dbReference>
<evidence type="ECO:0000259" key="8">
    <source>
        <dbReference type="PROSITE" id="PS51141"/>
    </source>
</evidence>
<dbReference type="SMR" id="A0A3B6SH70"/>
<accession>A0A3B6SH70</accession>
<name>A0A3B6SH70_WHEAT</name>
<dbReference type="OMA" id="QTSYIQM"/>